<evidence type="ECO:0000313" key="4">
    <source>
        <dbReference type="EMBL" id="TLC97899.1"/>
    </source>
</evidence>
<keyword evidence="5" id="KW-1185">Reference proteome</keyword>
<dbReference type="AlphaFoldDB" id="A0A4U8PZT1"/>
<dbReference type="PANTHER" id="PTHR31690:SF4">
    <property type="entry name" value="FUCOSE MUTAROTASE"/>
    <property type="match status" value="1"/>
</dbReference>
<dbReference type="GO" id="GO:0036373">
    <property type="term" value="F:L-fucose mutarotase activity"/>
    <property type="evidence" value="ECO:0007669"/>
    <property type="project" value="UniProtKB-EC"/>
</dbReference>
<dbReference type="EMBL" id="QGQD01000107">
    <property type="protein sequence ID" value="TLC97899.1"/>
    <property type="molecule type" value="Genomic_DNA"/>
</dbReference>
<proteinExistence type="predicted"/>
<dbReference type="RefSeq" id="WP_138004069.1">
    <property type="nucleotide sequence ID" value="NZ_QGQD01000107.1"/>
</dbReference>
<dbReference type="Proteomes" id="UP000306509">
    <property type="component" value="Unassembled WGS sequence"/>
</dbReference>
<dbReference type="STRING" id="180332.GCA_000797495_01637"/>
<evidence type="ECO:0000256" key="1">
    <source>
        <dbReference type="ARBA" id="ARBA00000223"/>
    </source>
</evidence>
<dbReference type="EC" id="5.1.3.-" evidence="4"/>
<dbReference type="InterPro" id="IPR050443">
    <property type="entry name" value="RbsD/FucU_mutarotase"/>
</dbReference>
<evidence type="ECO:0000256" key="3">
    <source>
        <dbReference type="ARBA" id="ARBA00036324"/>
    </source>
</evidence>
<comment type="catalytic activity">
    <reaction evidence="1">
        <text>beta-D-ribopyranose = beta-D-ribofuranose</text>
        <dbReference type="Rhea" id="RHEA:25432"/>
        <dbReference type="ChEBI" id="CHEBI:27476"/>
        <dbReference type="ChEBI" id="CHEBI:47002"/>
        <dbReference type="EC" id="5.4.99.62"/>
    </reaction>
</comment>
<comment type="catalytic activity">
    <reaction evidence="3">
        <text>alpha-L-fucose = beta-L-fucose</text>
        <dbReference type="Rhea" id="RHEA:25580"/>
        <dbReference type="ChEBI" id="CHEBI:42548"/>
        <dbReference type="ChEBI" id="CHEBI:42589"/>
        <dbReference type="EC" id="5.1.3.29"/>
    </reaction>
</comment>
<organism evidence="4 5">
    <name type="scientific">Robinsoniella peoriensis</name>
    <dbReference type="NCBI Taxonomy" id="180332"/>
    <lineage>
        <taxon>Bacteria</taxon>
        <taxon>Bacillati</taxon>
        <taxon>Bacillota</taxon>
        <taxon>Clostridia</taxon>
        <taxon>Lachnospirales</taxon>
        <taxon>Lachnospiraceae</taxon>
        <taxon>Robinsoniella</taxon>
    </lineage>
</organism>
<evidence type="ECO:0000313" key="5">
    <source>
        <dbReference type="Proteomes" id="UP000306509"/>
    </source>
</evidence>
<protein>
    <submittedName>
        <fullName evidence="4">L-fucose mutarotase</fullName>
        <ecNumber evidence="4">5.1.3.-</ecNumber>
    </submittedName>
</protein>
<evidence type="ECO:0000256" key="2">
    <source>
        <dbReference type="ARBA" id="ARBA00023235"/>
    </source>
</evidence>
<reference evidence="4 5" key="1">
    <citation type="journal article" date="2019" name="Anaerobe">
        <title>Detection of Robinsoniella peoriensis in multiple bone samples of a trauma patient.</title>
        <authorList>
            <person name="Schrottner P."/>
            <person name="Hartwich K."/>
            <person name="Bunk B."/>
            <person name="Schober I."/>
            <person name="Helbig S."/>
            <person name="Rudolph W.W."/>
            <person name="Gunzer F."/>
        </authorList>
    </citation>
    <scope>NUCLEOTIDE SEQUENCE [LARGE SCALE GENOMIC DNA]</scope>
    <source>
        <strain evidence="4 5">DSM 106044</strain>
    </source>
</reference>
<dbReference type="PANTHER" id="PTHR31690">
    <property type="entry name" value="FUCOSE MUTAROTASE"/>
    <property type="match status" value="1"/>
</dbReference>
<sequence length="142" mass="16397">MLKNIPKIISPELMKVMMEMGHSDVLIIADANYPAAAHAKRLIRLEGVEVPELLEAILPFFPLDNFIKHPVRLMRNLPTEPTPEIWDVYERILKKHDTDRAFQEFDFADRLPFYEESEKAYLVVQTGTTARYANIVLQKGVC</sequence>
<accession>A0A4U8PZT1</accession>
<comment type="caution">
    <text evidence="4">The sequence shown here is derived from an EMBL/GenBank/DDBJ whole genome shotgun (WGS) entry which is preliminary data.</text>
</comment>
<dbReference type="InterPro" id="IPR007721">
    <property type="entry name" value="RbsD_FucU"/>
</dbReference>
<dbReference type="SUPFAM" id="SSF102546">
    <property type="entry name" value="RbsD-like"/>
    <property type="match status" value="1"/>
</dbReference>
<dbReference type="Pfam" id="PF05025">
    <property type="entry name" value="RbsD_FucU"/>
    <property type="match status" value="1"/>
</dbReference>
<dbReference type="Gene3D" id="3.40.1650.10">
    <property type="entry name" value="RbsD-like domain"/>
    <property type="match status" value="1"/>
</dbReference>
<name>A0A4U8PZT1_9FIRM</name>
<dbReference type="InterPro" id="IPR023750">
    <property type="entry name" value="RbsD-like_sf"/>
</dbReference>
<gene>
    <name evidence="4" type="primary">fucU_3</name>
    <name evidence="4" type="ORF">DSM106044_05263</name>
</gene>
<dbReference type="GO" id="GO:0006004">
    <property type="term" value="P:fucose metabolic process"/>
    <property type="evidence" value="ECO:0007669"/>
    <property type="project" value="TreeGrafter"/>
</dbReference>
<keyword evidence="2 4" id="KW-0413">Isomerase</keyword>
<dbReference type="GO" id="GO:0042806">
    <property type="term" value="F:fucose binding"/>
    <property type="evidence" value="ECO:0007669"/>
    <property type="project" value="TreeGrafter"/>
</dbReference>
<dbReference type="GO" id="GO:0062193">
    <property type="term" value="F:D-ribose pyranase activity"/>
    <property type="evidence" value="ECO:0007669"/>
    <property type="project" value="UniProtKB-EC"/>
</dbReference>